<proteinExistence type="predicted"/>
<name>A0A8J2R749_9CRUS</name>
<evidence type="ECO:0000313" key="2">
    <source>
        <dbReference type="EMBL" id="CAH0098199.1"/>
    </source>
</evidence>
<reference evidence="2" key="1">
    <citation type="submission" date="2021-11" db="EMBL/GenBank/DDBJ databases">
        <authorList>
            <person name="Schell T."/>
        </authorList>
    </citation>
    <scope>NUCLEOTIDE SEQUENCE</scope>
    <source>
        <strain evidence="2">M5</strain>
    </source>
</reference>
<comment type="caution">
    <text evidence="2">The sequence shown here is derived from an EMBL/GenBank/DDBJ whole genome shotgun (WGS) entry which is preliminary data.</text>
</comment>
<gene>
    <name evidence="2" type="ORF">DGAL_LOCUS246</name>
</gene>
<dbReference type="InterPro" id="IPR011037">
    <property type="entry name" value="Pyrv_Knase-like_insert_dom_sf"/>
</dbReference>
<evidence type="ECO:0000259" key="1">
    <source>
        <dbReference type="PROSITE" id="PS51340"/>
    </source>
</evidence>
<dbReference type="GO" id="GO:0030151">
    <property type="term" value="F:molybdenum ion binding"/>
    <property type="evidence" value="ECO:0007669"/>
    <property type="project" value="InterPro"/>
</dbReference>
<dbReference type="SUPFAM" id="SSF141673">
    <property type="entry name" value="MOSC N-terminal domain-like"/>
    <property type="match status" value="1"/>
</dbReference>
<dbReference type="PANTHER" id="PTHR14237">
    <property type="entry name" value="MOLYBDOPTERIN COFACTOR SULFURASE MOSC"/>
    <property type="match status" value="1"/>
</dbReference>
<dbReference type="PANTHER" id="PTHR14237:SF19">
    <property type="entry name" value="MITOCHONDRIAL AMIDOXIME REDUCING COMPONENT 1"/>
    <property type="match status" value="1"/>
</dbReference>
<dbReference type="GO" id="GO:0003824">
    <property type="term" value="F:catalytic activity"/>
    <property type="evidence" value="ECO:0007669"/>
    <property type="project" value="InterPro"/>
</dbReference>
<dbReference type="InterPro" id="IPR005302">
    <property type="entry name" value="MoCF_Sase_C"/>
</dbReference>
<dbReference type="PROSITE" id="PS51340">
    <property type="entry name" value="MOSC"/>
    <property type="match status" value="1"/>
</dbReference>
<keyword evidence="3" id="KW-1185">Reference proteome</keyword>
<dbReference type="GO" id="GO:0030170">
    <property type="term" value="F:pyridoxal phosphate binding"/>
    <property type="evidence" value="ECO:0007669"/>
    <property type="project" value="InterPro"/>
</dbReference>
<dbReference type="Proteomes" id="UP000789390">
    <property type="component" value="Unassembled WGS sequence"/>
</dbReference>
<evidence type="ECO:0000313" key="3">
    <source>
        <dbReference type="Proteomes" id="UP000789390"/>
    </source>
</evidence>
<dbReference type="Pfam" id="PF03476">
    <property type="entry name" value="MOSC_N"/>
    <property type="match status" value="1"/>
</dbReference>
<dbReference type="Pfam" id="PF03473">
    <property type="entry name" value="MOSC"/>
    <property type="match status" value="1"/>
</dbReference>
<accession>A0A8J2R749</accession>
<dbReference type="EMBL" id="CAKKLH010000001">
    <property type="protein sequence ID" value="CAH0098199.1"/>
    <property type="molecule type" value="Genomic_DNA"/>
</dbReference>
<sequence>MDQQKVVLAVGIGAALLSAAVAYKIYMKSNQMKYSSQLVKEWKACGVVSQLHIFPIKSCQGIPVEEAEAQKMGLVNGELQDRSFLVYNENNNFLHARIHPTMVLIKMSVSVNKLKLSAPNTESITFPISFQSNETVKVRVWGDEVTAFDCGDEVAQWLSQYIFQKDSGARLAQLPYPEVSPRVVKSKPGHPWMKTTDGGVFSDGTPFHLLSVESANDLNSRVDGMEISALHFRPTITISGCQPYEEDEWRFVRIGDKAIFRYVKGCDRCILTTIDPATGIKDPEQEPLRTLRKYRLAEDPVLRRAIGQSPLLGINLTLEQSGWIHVGDVVYAGQV</sequence>
<dbReference type="SUPFAM" id="SSF50800">
    <property type="entry name" value="PK beta-barrel domain-like"/>
    <property type="match status" value="1"/>
</dbReference>
<dbReference type="OrthoDB" id="17255at2759"/>
<organism evidence="2 3">
    <name type="scientific">Daphnia galeata</name>
    <dbReference type="NCBI Taxonomy" id="27404"/>
    <lineage>
        <taxon>Eukaryota</taxon>
        <taxon>Metazoa</taxon>
        <taxon>Ecdysozoa</taxon>
        <taxon>Arthropoda</taxon>
        <taxon>Crustacea</taxon>
        <taxon>Branchiopoda</taxon>
        <taxon>Diplostraca</taxon>
        <taxon>Cladocera</taxon>
        <taxon>Anomopoda</taxon>
        <taxon>Daphniidae</taxon>
        <taxon>Daphnia</taxon>
    </lineage>
</organism>
<feature type="domain" description="MOSC" evidence="1">
    <location>
        <begin position="171"/>
        <end position="333"/>
    </location>
</feature>
<dbReference type="InterPro" id="IPR005303">
    <property type="entry name" value="MOCOS_middle"/>
</dbReference>
<protein>
    <recommendedName>
        <fullName evidence="1">MOSC domain-containing protein</fullName>
    </recommendedName>
</protein>
<dbReference type="AlphaFoldDB" id="A0A8J2R749"/>